<keyword evidence="3 7" id="KW-0134">Cell wall</keyword>
<dbReference type="Proteomes" id="UP000620124">
    <property type="component" value="Unassembled WGS sequence"/>
</dbReference>
<dbReference type="OrthoDB" id="4225815at2759"/>
<keyword evidence="4 7" id="KW-0964">Secreted</keyword>
<protein>
    <recommendedName>
        <fullName evidence="7">Hydrophobin</fullName>
    </recommendedName>
</protein>
<organism evidence="8 9">
    <name type="scientific">Mycena venus</name>
    <dbReference type="NCBI Taxonomy" id="2733690"/>
    <lineage>
        <taxon>Eukaryota</taxon>
        <taxon>Fungi</taxon>
        <taxon>Dikarya</taxon>
        <taxon>Basidiomycota</taxon>
        <taxon>Agaricomycotina</taxon>
        <taxon>Agaricomycetes</taxon>
        <taxon>Agaricomycetidae</taxon>
        <taxon>Agaricales</taxon>
        <taxon>Marasmiineae</taxon>
        <taxon>Mycenaceae</taxon>
        <taxon>Mycena</taxon>
    </lineage>
</organism>
<dbReference type="SMART" id="SM00075">
    <property type="entry name" value="HYDRO"/>
    <property type="match status" value="1"/>
</dbReference>
<accession>A0A8H6YGC4</accession>
<evidence type="ECO:0000313" key="8">
    <source>
        <dbReference type="EMBL" id="KAF7360693.1"/>
    </source>
</evidence>
<dbReference type="InterPro" id="IPR001338">
    <property type="entry name" value="Class_I_Hydrophobin"/>
</dbReference>
<evidence type="ECO:0000256" key="1">
    <source>
        <dbReference type="ARBA" id="ARBA00004191"/>
    </source>
</evidence>
<evidence type="ECO:0000256" key="7">
    <source>
        <dbReference type="RuleBase" id="RU365009"/>
    </source>
</evidence>
<dbReference type="GO" id="GO:0005199">
    <property type="term" value="F:structural constituent of cell wall"/>
    <property type="evidence" value="ECO:0007669"/>
    <property type="project" value="InterPro"/>
</dbReference>
<comment type="subunit">
    <text evidence="6">Self-assembles to form functional amyloid fibrils called rodlets. Self-assembly into fibrillar rodlets occurs spontaneously at hydrophobic:hydrophilic interfaces and the rodlets further associate laterally to form amphipathic monolayers.</text>
</comment>
<comment type="subcellular location">
    <subcellularLocation>
        <location evidence="1 7">Secreted</location>
        <location evidence="1 7">Cell wall</location>
    </subcellularLocation>
</comment>
<evidence type="ECO:0000256" key="5">
    <source>
        <dbReference type="ARBA" id="ARBA00023157"/>
    </source>
</evidence>
<dbReference type="GO" id="GO:0009277">
    <property type="term" value="C:fungal-type cell wall"/>
    <property type="evidence" value="ECO:0007669"/>
    <property type="project" value="InterPro"/>
</dbReference>
<dbReference type="CDD" id="cd23507">
    <property type="entry name" value="hydrophobin_I"/>
    <property type="match status" value="1"/>
</dbReference>
<dbReference type="EMBL" id="JACAZI010000005">
    <property type="protein sequence ID" value="KAF7360693.1"/>
    <property type="molecule type" value="Genomic_DNA"/>
</dbReference>
<evidence type="ECO:0000256" key="3">
    <source>
        <dbReference type="ARBA" id="ARBA00022512"/>
    </source>
</evidence>
<sequence length="183" mass="19803">MKFMSLPRGREECCRTSLLLRYAQIHRCCMWTLGLEHYKATPDSLSILTRTRHFPIVQGTYRGNMFSKLSVVVTSVLITIAVATIGPPAPPSSPPLSLSPPPPITTPTSPQCCANIVSASSEIARIIAAIVHVDLTWVFVDVGLSCSQIGVVGDDCRAITAMCDEPPAEWGDLMAINCIPLTH</sequence>
<name>A0A8H6YGC4_9AGAR</name>
<keyword evidence="9" id="KW-1185">Reference proteome</keyword>
<dbReference type="AlphaFoldDB" id="A0A8H6YGC4"/>
<dbReference type="Pfam" id="PF01185">
    <property type="entry name" value="Hydrophobin"/>
    <property type="match status" value="1"/>
</dbReference>
<reference evidence="8" key="1">
    <citation type="submission" date="2020-05" db="EMBL/GenBank/DDBJ databases">
        <title>Mycena genomes resolve the evolution of fungal bioluminescence.</title>
        <authorList>
            <person name="Tsai I.J."/>
        </authorList>
    </citation>
    <scope>NUCLEOTIDE SEQUENCE</scope>
    <source>
        <strain evidence="8">CCC161011</strain>
    </source>
</reference>
<keyword evidence="7" id="KW-0732">Signal</keyword>
<keyword evidence="5 7" id="KW-1015">Disulfide bond</keyword>
<proteinExistence type="inferred from homology"/>
<evidence type="ECO:0000256" key="4">
    <source>
        <dbReference type="ARBA" id="ARBA00022525"/>
    </source>
</evidence>
<comment type="caution">
    <text evidence="8">The sequence shown here is derived from an EMBL/GenBank/DDBJ whole genome shotgun (WGS) entry which is preliminary data.</text>
</comment>
<evidence type="ECO:0000256" key="2">
    <source>
        <dbReference type="ARBA" id="ARBA00010446"/>
    </source>
</evidence>
<evidence type="ECO:0000256" key="6">
    <source>
        <dbReference type="ARBA" id="ARBA00093546"/>
    </source>
</evidence>
<comment type="similarity">
    <text evidence="2 7">Belongs to the fungal hydrophobin family.</text>
</comment>
<gene>
    <name evidence="8" type="ORF">MVEN_00801100</name>
</gene>
<evidence type="ECO:0000313" key="9">
    <source>
        <dbReference type="Proteomes" id="UP000620124"/>
    </source>
</evidence>